<evidence type="ECO:0000256" key="1">
    <source>
        <dbReference type="ARBA" id="ARBA00004123"/>
    </source>
</evidence>
<comment type="caution">
    <text evidence="7">The sequence shown here is derived from an EMBL/GenBank/DDBJ whole genome shotgun (WGS) entry which is preliminary data.</text>
</comment>
<dbReference type="SMART" id="SM00415">
    <property type="entry name" value="HSF"/>
    <property type="match status" value="1"/>
</dbReference>
<evidence type="ECO:0000259" key="6">
    <source>
        <dbReference type="PROSITE" id="PS00434"/>
    </source>
</evidence>
<gene>
    <name evidence="7" type="ORF">C6P45_004433</name>
</gene>
<accession>A0A9P7BBF4</accession>
<dbReference type="InterPro" id="IPR036390">
    <property type="entry name" value="WH_DNA-bd_sf"/>
</dbReference>
<dbReference type="PRINTS" id="PR00056">
    <property type="entry name" value="HSFDOMAIN"/>
</dbReference>
<dbReference type="PROSITE" id="PS00434">
    <property type="entry name" value="HSF_DOMAIN"/>
    <property type="match status" value="1"/>
</dbReference>
<keyword evidence="2" id="KW-0238">DNA-binding</keyword>
<dbReference type="GO" id="GO:0005634">
    <property type="term" value="C:nucleus"/>
    <property type="evidence" value="ECO:0007669"/>
    <property type="project" value="UniProtKB-SubCell"/>
</dbReference>
<dbReference type="InterPro" id="IPR036388">
    <property type="entry name" value="WH-like_DNA-bd_sf"/>
</dbReference>
<dbReference type="PANTHER" id="PTHR10015">
    <property type="entry name" value="HEAT SHOCK TRANSCRIPTION FACTOR"/>
    <property type="match status" value="1"/>
</dbReference>
<dbReference type="Gene3D" id="1.10.10.10">
    <property type="entry name" value="Winged helix-like DNA-binding domain superfamily/Winged helix DNA-binding domain"/>
    <property type="match status" value="1"/>
</dbReference>
<dbReference type="AlphaFoldDB" id="A0A9P7BBF4"/>
<organism evidence="7 8">
    <name type="scientific">Maudiozyma exigua</name>
    <name type="common">Yeast</name>
    <name type="synonym">Kazachstania exigua</name>
    <dbReference type="NCBI Taxonomy" id="34358"/>
    <lineage>
        <taxon>Eukaryota</taxon>
        <taxon>Fungi</taxon>
        <taxon>Dikarya</taxon>
        <taxon>Ascomycota</taxon>
        <taxon>Saccharomycotina</taxon>
        <taxon>Saccharomycetes</taxon>
        <taxon>Saccharomycetales</taxon>
        <taxon>Saccharomycetaceae</taxon>
        <taxon>Maudiozyma</taxon>
    </lineage>
</organism>
<feature type="domain" description="HSF-type DNA-binding" evidence="6">
    <location>
        <begin position="47"/>
        <end position="71"/>
    </location>
</feature>
<dbReference type="InterPro" id="IPR000232">
    <property type="entry name" value="HSF_DNA-bd"/>
</dbReference>
<dbReference type="Proteomes" id="UP000750334">
    <property type="component" value="Unassembled WGS sequence"/>
</dbReference>
<sequence>MQHLKFIHKLHSILSRPELQDWIYWSKEDSSIFVVKPYDPKFSSEVLKRYFKHGNVSSFVRQLHMYGFHKISANHNKDNESIVNKTDIKWSFTHPSGYFHKNAYSLTLNNIQRKRTGLGKDGKRKNILSPVSVNFINPTGSQPITNGGSLNVSTLRHHVVPPNARNANSYMMNSNRSLDFQEIQQPIVARTSNGNGYPNQEEGVVLTGAQSQSLAPVYVVDSYATVSHPNELSIVGRGNMQTEMNEGVPVSYHRQQAQASYSVLSNGQVVSYSSNGQVEQPTATYQHYYQPTKFSIGGQKTQQDVQRQQTQLQQQQLQKTNVTSSHPQFPIYEKDGPSQRHVASVQPLVGYSSNSDFREHDKSLDASANRRGSMSIPDMNNPKIERLSESPHILYQIPKALPHLPINGNTNERYTTAALPYSSSNETLRTTVPSTQAAITAMEEYRMVPEVNGSKFKNIDTNMEIILKGIRKISDQFNLLTPKRDHHYDPTKNVEVEDATEKNVAPKLHTEFPTNSIPMRNTKINRLDSFLKDMKAVTDQYPDLMK</sequence>
<evidence type="ECO:0000313" key="7">
    <source>
        <dbReference type="EMBL" id="KAG0671965.1"/>
    </source>
</evidence>
<dbReference type="Pfam" id="PF00447">
    <property type="entry name" value="HSF_DNA-bind"/>
    <property type="match status" value="1"/>
</dbReference>
<comment type="similarity">
    <text evidence="4">Belongs to the HSF family.</text>
</comment>
<evidence type="ECO:0000256" key="4">
    <source>
        <dbReference type="RuleBase" id="RU004020"/>
    </source>
</evidence>
<dbReference type="EMBL" id="PUHR01000006">
    <property type="protein sequence ID" value="KAG0671965.1"/>
    <property type="molecule type" value="Genomic_DNA"/>
</dbReference>
<dbReference type="GO" id="GO:0003700">
    <property type="term" value="F:DNA-binding transcription factor activity"/>
    <property type="evidence" value="ECO:0007669"/>
    <property type="project" value="InterPro"/>
</dbReference>
<proteinExistence type="inferred from homology"/>
<evidence type="ECO:0000256" key="2">
    <source>
        <dbReference type="ARBA" id="ARBA00023125"/>
    </source>
</evidence>
<reference evidence="7 8" key="1">
    <citation type="submission" date="2020-11" db="EMBL/GenBank/DDBJ databases">
        <title>Kefir isolates.</title>
        <authorList>
            <person name="Marcisauskas S."/>
            <person name="Kim Y."/>
            <person name="Blasche S."/>
        </authorList>
    </citation>
    <scope>NUCLEOTIDE SEQUENCE [LARGE SCALE GENOMIC DNA]</scope>
    <source>
        <strain evidence="7 8">OG2</strain>
    </source>
</reference>
<evidence type="ECO:0000313" key="8">
    <source>
        <dbReference type="Proteomes" id="UP000750334"/>
    </source>
</evidence>
<name>A0A9P7BBF4_MAUEX</name>
<comment type="subcellular location">
    <subcellularLocation>
        <location evidence="1">Nucleus</location>
    </subcellularLocation>
</comment>
<keyword evidence="8" id="KW-1185">Reference proteome</keyword>
<dbReference type="OrthoDB" id="60033at2759"/>
<keyword evidence="3" id="KW-0539">Nucleus</keyword>
<dbReference type="GO" id="GO:0043565">
    <property type="term" value="F:sequence-specific DNA binding"/>
    <property type="evidence" value="ECO:0007669"/>
    <property type="project" value="InterPro"/>
</dbReference>
<protein>
    <recommendedName>
        <fullName evidence="6">HSF-type DNA-binding domain-containing protein</fullName>
    </recommendedName>
</protein>
<feature type="region of interest" description="Disordered" evidence="5">
    <location>
        <begin position="351"/>
        <end position="382"/>
    </location>
</feature>
<evidence type="ECO:0000256" key="5">
    <source>
        <dbReference type="SAM" id="MobiDB-lite"/>
    </source>
</evidence>
<dbReference type="SUPFAM" id="SSF46785">
    <property type="entry name" value="Winged helix' DNA-binding domain"/>
    <property type="match status" value="1"/>
</dbReference>
<dbReference type="PANTHER" id="PTHR10015:SF409">
    <property type="entry name" value="PROTEIN MGA1"/>
    <property type="match status" value="1"/>
</dbReference>
<evidence type="ECO:0000256" key="3">
    <source>
        <dbReference type="ARBA" id="ARBA00023242"/>
    </source>
</evidence>